<dbReference type="Proteomes" id="UP000248333">
    <property type="component" value="Unassembled WGS sequence"/>
</dbReference>
<dbReference type="EMBL" id="PYBV01000053">
    <property type="protein sequence ID" value="PYC64363.1"/>
    <property type="molecule type" value="Genomic_DNA"/>
</dbReference>
<comment type="caution">
    <text evidence="2">The sequence shown here is derived from an EMBL/GenBank/DDBJ whole genome shotgun (WGS) entry which is preliminary data.</text>
</comment>
<evidence type="ECO:0000313" key="2">
    <source>
        <dbReference type="EMBL" id="PYC64363.1"/>
    </source>
</evidence>
<feature type="transmembrane region" description="Helical" evidence="1">
    <location>
        <begin position="105"/>
        <end position="128"/>
    </location>
</feature>
<evidence type="ECO:0000256" key="1">
    <source>
        <dbReference type="SAM" id="Phobius"/>
    </source>
</evidence>
<keyword evidence="1" id="KW-0472">Membrane</keyword>
<feature type="transmembrane region" description="Helical" evidence="1">
    <location>
        <begin position="70"/>
        <end position="93"/>
    </location>
</feature>
<keyword evidence="1" id="KW-1133">Transmembrane helix</keyword>
<protein>
    <submittedName>
        <fullName evidence="2">Uncharacterized protein</fullName>
    </submittedName>
</protein>
<name>A0A318NB12_9ACTN</name>
<dbReference type="RefSeq" id="WP_110567852.1">
    <property type="nucleotide sequence ID" value="NZ_PYBV01000053.1"/>
</dbReference>
<gene>
    <name evidence="2" type="ORF">C7C45_30305</name>
</gene>
<sequence>MTDAPAGTTEDRAYESRRAQPSTGPIRSLVAVQLYVVAAYLAAAVIPYLWAPRSYPPTWTWIVPGWLLGVPGFFITLLGPVPGILLAAVGVGALMTARRGCPAKLYRWCVATTALAAAYGLFACTPLARTIAAFVAD</sequence>
<feature type="transmembrane region" description="Helical" evidence="1">
    <location>
        <begin position="26"/>
        <end position="50"/>
    </location>
</feature>
<accession>A0A318NB12</accession>
<keyword evidence="1" id="KW-0812">Transmembrane</keyword>
<proteinExistence type="predicted"/>
<dbReference type="AlphaFoldDB" id="A0A318NB12"/>
<reference evidence="2 3" key="1">
    <citation type="submission" date="2018-03" db="EMBL/GenBank/DDBJ databases">
        <title>Bioinformatic expansion and discovery of thiopeptide antibiotics.</title>
        <authorList>
            <person name="Schwalen C.J."/>
            <person name="Hudson G.A."/>
            <person name="Mitchell D.A."/>
        </authorList>
    </citation>
    <scope>NUCLEOTIDE SEQUENCE [LARGE SCALE GENOMIC DNA]</scope>
    <source>
        <strain evidence="2 3">NRRL 8041</strain>
    </source>
</reference>
<evidence type="ECO:0000313" key="3">
    <source>
        <dbReference type="Proteomes" id="UP000248333"/>
    </source>
</evidence>
<keyword evidence="3" id="KW-1185">Reference proteome</keyword>
<dbReference type="OrthoDB" id="3401363at2"/>
<organism evidence="2 3">
    <name type="scientific">Micromonospora arborensis</name>
    <dbReference type="NCBI Taxonomy" id="2116518"/>
    <lineage>
        <taxon>Bacteria</taxon>
        <taxon>Bacillati</taxon>
        <taxon>Actinomycetota</taxon>
        <taxon>Actinomycetes</taxon>
        <taxon>Micromonosporales</taxon>
        <taxon>Micromonosporaceae</taxon>
        <taxon>Micromonospora</taxon>
    </lineage>
</organism>